<reference evidence="5" key="1">
    <citation type="submission" date="2020-04" db="EMBL/GenBank/DDBJ databases">
        <authorList>
            <person name="Alioto T."/>
            <person name="Alioto T."/>
            <person name="Gomez Garrido J."/>
        </authorList>
    </citation>
    <scope>NUCLEOTIDE SEQUENCE</scope>
    <source>
        <strain evidence="5">A484AB</strain>
    </source>
</reference>
<protein>
    <submittedName>
        <fullName evidence="5">Interferon-inducible GTPase 5-like</fullName>
    </submittedName>
</protein>
<comment type="caution">
    <text evidence="5">The sequence shown here is derived from an EMBL/GenBank/DDBJ whole genome shotgun (WGS) entry which is preliminary data.</text>
</comment>
<evidence type="ECO:0000313" key="6">
    <source>
        <dbReference type="Proteomes" id="UP001152795"/>
    </source>
</evidence>
<dbReference type="InterPro" id="IPR051515">
    <property type="entry name" value="IRG"/>
</dbReference>
<dbReference type="InterPro" id="IPR027417">
    <property type="entry name" value="P-loop_NTPase"/>
</dbReference>
<evidence type="ECO:0000256" key="4">
    <source>
        <dbReference type="ARBA" id="ARBA00023134"/>
    </source>
</evidence>
<dbReference type="FunFam" id="3.40.50.300:FF:000541">
    <property type="entry name" value="Immunity related GTPase M"/>
    <property type="match status" value="1"/>
</dbReference>
<dbReference type="GO" id="GO:0005525">
    <property type="term" value="F:GTP binding"/>
    <property type="evidence" value="ECO:0007669"/>
    <property type="project" value="UniProtKB-KW"/>
</dbReference>
<evidence type="ECO:0000256" key="2">
    <source>
        <dbReference type="ARBA" id="ARBA00022741"/>
    </source>
</evidence>
<dbReference type="OrthoDB" id="422720at2759"/>
<organism evidence="5 6">
    <name type="scientific">Paramuricea clavata</name>
    <name type="common">Red gorgonian</name>
    <name type="synonym">Violescent sea-whip</name>
    <dbReference type="NCBI Taxonomy" id="317549"/>
    <lineage>
        <taxon>Eukaryota</taxon>
        <taxon>Metazoa</taxon>
        <taxon>Cnidaria</taxon>
        <taxon>Anthozoa</taxon>
        <taxon>Octocorallia</taxon>
        <taxon>Malacalcyonacea</taxon>
        <taxon>Plexauridae</taxon>
        <taxon>Paramuricea</taxon>
    </lineage>
</organism>
<dbReference type="EMBL" id="CACRXK020002036">
    <property type="protein sequence ID" value="CAB3992379.1"/>
    <property type="molecule type" value="Genomic_DNA"/>
</dbReference>
<sequence length="369" mass="42272">MSNLIDCIALIGHVHKELSFKRRDQIRPSLTNEFKPACSRNNKIEKSLSGDDLSKVLQDLRATSKNLFHQYSLFLRRMVPPCDNKDGTSYLSLIGEKLKAQGLSQSSIKIILASWRADRSDLTQQYFAKARTYIKHNCLSGIGEFLRKKIEEWKDVKIRFGITGDSGAGKSAFINAIRGLKDDDVGAAEVDMVDATTEPTEYPHPNNSIISFVHLPGIGTLNYPDLPIYSEKVGFEDYDTFIIFTAGRFIQNDLELATKVKSIGKSYFFIRTKIDYDGRLKDEKPINEADILEKTRQNYIQHVKDLISSEKEIFLISNYHKDKWDFNRLIVGISDTSPVLQRECLTLYLSNLIPERLKRKTKRKAKFFK</sequence>
<feature type="non-terminal residue" evidence="5">
    <location>
        <position position="369"/>
    </location>
</feature>
<dbReference type="PROSITE" id="PS51716">
    <property type="entry name" value="G_IRG"/>
    <property type="match status" value="1"/>
</dbReference>
<dbReference type="InterPro" id="IPR007743">
    <property type="entry name" value="Immunity-related_GTPase-like"/>
</dbReference>
<gene>
    <name evidence="5" type="ORF">PACLA_8A067683</name>
</gene>
<accession>A0A7D9HYV9</accession>
<dbReference type="PANTHER" id="PTHR32341:SF17">
    <property type="entry name" value="IRG-TYPE G DOMAIN-CONTAINING PROTEIN"/>
    <property type="match status" value="1"/>
</dbReference>
<dbReference type="Pfam" id="PF05049">
    <property type="entry name" value="IIGP"/>
    <property type="match status" value="1"/>
</dbReference>
<dbReference type="GO" id="GO:0016020">
    <property type="term" value="C:membrane"/>
    <property type="evidence" value="ECO:0007669"/>
    <property type="project" value="InterPro"/>
</dbReference>
<dbReference type="GO" id="GO:0003924">
    <property type="term" value="F:GTPase activity"/>
    <property type="evidence" value="ECO:0007669"/>
    <property type="project" value="TreeGrafter"/>
</dbReference>
<proteinExistence type="inferred from homology"/>
<dbReference type="SUPFAM" id="SSF52540">
    <property type="entry name" value="P-loop containing nucleoside triphosphate hydrolases"/>
    <property type="match status" value="1"/>
</dbReference>
<name>A0A7D9HYV9_PARCT</name>
<dbReference type="PANTHER" id="PTHR32341">
    <property type="entry name" value="INTERFERON-INDUCIBLE GTPASE"/>
    <property type="match status" value="1"/>
</dbReference>
<evidence type="ECO:0000256" key="3">
    <source>
        <dbReference type="ARBA" id="ARBA00022801"/>
    </source>
</evidence>
<keyword evidence="3" id="KW-0378">Hydrolase</keyword>
<dbReference type="Proteomes" id="UP001152795">
    <property type="component" value="Unassembled WGS sequence"/>
</dbReference>
<evidence type="ECO:0000256" key="1">
    <source>
        <dbReference type="ARBA" id="ARBA00005429"/>
    </source>
</evidence>
<keyword evidence="2" id="KW-0547">Nucleotide-binding</keyword>
<dbReference type="AlphaFoldDB" id="A0A7D9HYV9"/>
<keyword evidence="6" id="KW-1185">Reference proteome</keyword>
<evidence type="ECO:0000313" key="5">
    <source>
        <dbReference type="EMBL" id="CAB3992379.1"/>
    </source>
</evidence>
<dbReference type="Gene3D" id="3.40.50.300">
    <property type="entry name" value="P-loop containing nucleotide triphosphate hydrolases"/>
    <property type="match status" value="1"/>
</dbReference>
<comment type="similarity">
    <text evidence="1">Belongs to the TRAFAC class dynamin-like GTPase superfamily. IRG family.</text>
</comment>
<keyword evidence="4" id="KW-0342">GTP-binding</keyword>
<dbReference type="InterPro" id="IPR030385">
    <property type="entry name" value="G_IRG_dom"/>
</dbReference>